<dbReference type="RefSeq" id="WP_323450821.1">
    <property type="nucleotide sequence ID" value="NZ_BSBI01000016.1"/>
</dbReference>
<protein>
    <submittedName>
        <fullName evidence="2">Type II toxin-antitoxin system RelE/ParE family toxin</fullName>
    </submittedName>
</protein>
<sequence length="82" mass="9367">MSQVQWEQAARNNLARYRKDDPTGVDQVLDSVNLLLNNPRPSGAQNCGEGKYRIHVGRYRIWYTIQQSTPVVIAIDLVGRVR</sequence>
<reference evidence="2 3" key="1">
    <citation type="submission" date="2022-10" db="EMBL/GenBank/DDBJ databases">
        <title>Draft genome sequence of Streptomyces sp. YSPA8.</title>
        <authorList>
            <person name="Moriuchi R."/>
            <person name="Dohra H."/>
            <person name="Yamamura H."/>
            <person name="Kodani S."/>
        </authorList>
    </citation>
    <scope>NUCLEOTIDE SEQUENCE [LARGE SCALE GENOMIC DNA]</scope>
    <source>
        <strain evidence="2 3">YSPA8</strain>
    </source>
</reference>
<accession>A0ABQ5P8D9</accession>
<name>A0ABQ5P8D9_9ACTN</name>
<dbReference type="Pfam" id="PF05016">
    <property type="entry name" value="ParE_toxin"/>
    <property type="match status" value="1"/>
</dbReference>
<gene>
    <name evidence="2" type="ORF">SYYSPA8_31160</name>
</gene>
<evidence type="ECO:0000313" key="3">
    <source>
        <dbReference type="Proteomes" id="UP001291653"/>
    </source>
</evidence>
<organism evidence="2 3">
    <name type="scientific">Streptomyces yaizuensis</name>
    <dbReference type="NCBI Taxonomy" id="2989713"/>
    <lineage>
        <taxon>Bacteria</taxon>
        <taxon>Bacillati</taxon>
        <taxon>Actinomycetota</taxon>
        <taxon>Actinomycetes</taxon>
        <taxon>Kitasatosporales</taxon>
        <taxon>Streptomycetaceae</taxon>
        <taxon>Streptomyces</taxon>
    </lineage>
</organism>
<dbReference type="InterPro" id="IPR007712">
    <property type="entry name" value="RelE/ParE_toxin"/>
</dbReference>
<keyword evidence="3" id="KW-1185">Reference proteome</keyword>
<keyword evidence="1" id="KW-1277">Toxin-antitoxin system</keyword>
<dbReference type="InterPro" id="IPR035093">
    <property type="entry name" value="RelE/ParE_toxin_dom_sf"/>
</dbReference>
<dbReference type="EMBL" id="BSBI01000016">
    <property type="protein sequence ID" value="GLF98851.1"/>
    <property type="molecule type" value="Genomic_DNA"/>
</dbReference>
<dbReference type="SUPFAM" id="SSF143011">
    <property type="entry name" value="RelE-like"/>
    <property type="match status" value="1"/>
</dbReference>
<evidence type="ECO:0000256" key="1">
    <source>
        <dbReference type="ARBA" id="ARBA00022649"/>
    </source>
</evidence>
<dbReference type="Proteomes" id="UP001291653">
    <property type="component" value="Unassembled WGS sequence"/>
</dbReference>
<proteinExistence type="predicted"/>
<comment type="caution">
    <text evidence="2">The sequence shown here is derived from an EMBL/GenBank/DDBJ whole genome shotgun (WGS) entry which is preliminary data.</text>
</comment>
<dbReference type="Gene3D" id="3.30.2310.20">
    <property type="entry name" value="RelE-like"/>
    <property type="match status" value="1"/>
</dbReference>
<evidence type="ECO:0000313" key="2">
    <source>
        <dbReference type="EMBL" id="GLF98851.1"/>
    </source>
</evidence>